<dbReference type="Gene3D" id="3.40.462.20">
    <property type="match status" value="1"/>
</dbReference>
<keyword evidence="4" id="KW-0274">FAD</keyword>
<dbReference type="InterPro" id="IPR016166">
    <property type="entry name" value="FAD-bd_PCMH"/>
</dbReference>
<keyword evidence="3" id="KW-0285">Flavoprotein</keyword>
<dbReference type="AlphaFoldDB" id="A0AAD4KHX1"/>
<evidence type="ECO:0000256" key="4">
    <source>
        <dbReference type="ARBA" id="ARBA00022827"/>
    </source>
</evidence>
<dbReference type="PANTHER" id="PTHR42973">
    <property type="entry name" value="BINDING OXIDOREDUCTASE, PUTATIVE (AFU_ORTHOLOGUE AFUA_1G17690)-RELATED"/>
    <property type="match status" value="1"/>
</dbReference>
<accession>A0AAD4KHX1</accession>
<evidence type="ECO:0000256" key="2">
    <source>
        <dbReference type="ARBA" id="ARBA00005466"/>
    </source>
</evidence>
<dbReference type="Gene3D" id="3.30.43.10">
    <property type="entry name" value="Uridine Diphospho-n-acetylenolpyruvylglucosamine Reductase, domain 2"/>
    <property type="match status" value="1"/>
</dbReference>
<dbReference type="EMBL" id="JAJTJA010000014">
    <property type="protein sequence ID" value="KAH8689825.1"/>
    <property type="molecule type" value="Genomic_DNA"/>
</dbReference>
<protein>
    <submittedName>
        <fullName evidence="7">FAD binding oxidoreductase</fullName>
    </submittedName>
</protein>
<dbReference type="SUPFAM" id="SSF56176">
    <property type="entry name" value="FAD-binding/transporter-associated domain-like"/>
    <property type="match status" value="1"/>
</dbReference>
<dbReference type="RefSeq" id="XP_046066108.1">
    <property type="nucleotide sequence ID" value="XM_046219182.1"/>
</dbReference>
<organism evidence="7 8">
    <name type="scientific">Talaromyces proteolyticus</name>
    <dbReference type="NCBI Taxonomy" id="1131652"/>
    <lineage>
        <taxon>Eukaryota</taxon>
        <taxon>Fungi</taxon>
        <taxon>Dikarya</taxon>
        <taxon>Ascomycota</taxon>
        <taxon>Pezizomycotina</taxon>
        <taxon>Eurotiomycetes</taxon>
        <taxon>Eurotiomycetidae</taxon>
        <taxon>Eurotiales</taxon>
        <taxon>Trichocomaceae</taxon>
        <taxon>Talaromyces</taxon>
        <taxon>Talaromyces sect. Bacilispori</taxon>
    </lineage>
</organism>
<dbReference type="InterPro" id="IPR036318">
    <property type="entry name" value="FAD-bd_PCMH-like_sf"/>
</dbReference>
<dbReference type="GO" id="GO:0016491">
    <property type="term" value="F:oxidoreductase activity"/>
    <property type="evidence" value="ECO:0007669"/>
    <property type="project" value="UniProtKB-KW"/>
</dbReference>
<proteinExistence type="inferred from homology"/>
<dbReference type="Proteomes" id="UP001201262">
    <property type="component" value="Unassembled WGS sequence"/>
</dbReference>
<comment type="caution">
    <text evidence="7">The sequence shown here is derived from an EMBL/GenBank/DDBJ whole genome shotgun (WGS) entry which is preliminary data.</text>
</comment>
<dbReference type="Gene3D" id="3.30.465.10">
    <property type="match status" value="1"/>
</dbReference>
<evidence type="ECO:0000256" key="3">
    <source>
        <dbReference type="ARBA" id="ARBA00022630"/>
    </source>
</evidence>
<evidence type="ECO:0000313" key="8">
    <source>
        <dbReference type="Proteomes" id="UP001201262"/>
    </source>
</evidence>
<keyword evidence="8" id="KW-1185">Reference proteome</keyword>
<reference evidence="7" key="1">
    <citation type="submission" date="2021-12" db="EMBL/GenBank/DDBJ databases">
        <title>Convergent genome expansion in fungi linked to evolution of root-endophyte symbiosis.</title>
        <authorList>
            <consortium name="DOE Joint Genome Institute"/>
            <person name="Ke Y.-H."/>
            <person name="Bonito G."/>
            <person name="Liao H.-L."/>
            <person name="Looney B."/>
            <person name="Rojas-Flechas A."/>
            <person name="Nash J."/>
            <person name="Hameed K."/>
            <person name="Schadt C."/>
            <person name="Martin F."/>
            <person name="Crous P.W."/>
            <person name="Miettinen O."/>
            <person name="Magnuson J.K."/>
            <person name="Labbe J."/>
            <person name="Jacobson D."/>
            <person name="Doktycz M.J."/>
            <person name="Veneault-Fourrey C."/>
            <person name="Kuo A."/>
            <person name="Mondo S."/>
            <person name="Calhoun S."/>
            <person name="Riley R."/>
            <person name="Ohm R."/>
            <person name="LaButti K."/>
            <person name="Andreopoulos B."/>
            <person name="Pangilinan J."/>
            <person name="Nolan M."/>
            <person name="Tritt A."/>
            <person name="Clum A."/>
            <person name="Lipzen A."/>
            <person name="Daum C."/>
            <person name="Barry K."/>
            <person name="Grigoriev I.V."/>
            <person name="Vilgalys R."/>
        </authorList>
    </citation>
    <scope>NUCLEOTIDE SEQUENCE</scope>
    <source>
        <strain evidence="7">PMI_201</strain>
    </source>
</reference>
<dbReference type="GO" id="GO:0071949">
    <property type="term" value="F:FAD binding"/>
    <property type="evidence" value="ECO:0007669"/>
    <property type="project" value="InterPro"/>
</dbReference>
<sequence length="470" mass="51265">MGRECLAETYPLSFPCKLCPNGCRPTLKIPNMPHLSYSGAVQLKRELRETNAQVITPDDENYAESITRFSESSEREAGAIVRVTSTSEVSKVINFATKRYIPVVVQGGGFSTSGSSSTYGGIVISLSKMSKVVVDPASRTLAAQAGATWADVDNVAASSGLAVVGCTVNHTSVGGTALGGGYGWLTGRHGLIIDNLLSIKMVLADGRIVNASTTENTDLFWAARGAGQSFGAATELVFKAHRQPNLVFGGYLYYTTDKLPKIVEFANRFEQLSTGNEGLFFGFNAPINMEATMIFVRPFYNGPRLEAEKFFQPILSLGPIVNETSMMPYPQINTVMNRAAEFGGRKRFSGTNITLPLQVEFMEELYRDFDKIIKTYRRVNETVVVFELIPYTEIIKVPSDATAFANRGKYYNVGSIFCWYTPELDKKMGSLQNDMMHKIGERAGASLGEKLGDGVGLYANYAGISPTSVD</sequence>
<dbReference type="InterPro" id="IPR050416">
    <property type="entry name" value="FAD-linked_Oxidoreductase"/>
</dbReference>
<dbReference type="PANTHER" id="PTHR42973:SF39">
    <property type="entry name" value="FAD-BINDING PCMH-TYPE DOMAIN-CONTAINING PROTEIN"/>
    <property type="match status" value="1"/>
</dbReference>
<evidence type="ECO:0000313" key="7">
    <source>
        <dbReference type="EMBL" id="KAH8689825.1"/>
    </source>
</evidence>
<feature type="domain" description="FAD-binding PCMH-type" evidence="6">
    <location>
        <begin position="73"/>
        <end position="243"/>
    </location>
</feature>
<dbReference type="InterPro" id="IPR016167">
    <property type="entry name" value="FAD-bd_PCMH_sub1"/>
</dbReference>
<name>A0AAD4KHX1_9EURO</name>
<comment type="similarity">
    <text evidence="2">Belongs to the oxygen-dependent FAD-linked oxidoreductase family.</text>
</comment>
<dbReference type="InterPro" id="IPR006094">
    <property type="entry name" value="Oxid_FAD_bind_N"/>
</dbReference>
<evidence type="ECO:0000256" key="5">
    <source>
        <dbReference type="ARBA" id="ARBA00023002"/>
    </source>
</evidence>
<evidence type="ECO:0000256" key="1">
    <source>
        <dbReference type="ARBA" id="ARBA00001974"/>
    </source>
</evidence>
<keyword evidence="5" id="KW-0560">Oxidoreductase</keyword>
<dbReference type="GeneID" id="70249469"/>
<evidence type="ECO:0000259" key="6">
    <source>
        <dbReference type="PROSITE" id="PS51387"/>
    </source>
</evidence>
<comment type="cofactor">
    <cofactor evidence="1">
        <name>FAD</name>
        <dbReference type="ChEBI" id="CHEBI:57692"/>
    </cofactor>
</comment>
<dbReference type="InterPro" id="IPR016169">
    <property type="entry name" value="FAD-bd_PCMH_sub2"/>
</dbReference>
<gene>
    <name evidence="7" type="ORF">BGW36DRAFT_411753</name>
</gene>
<dbReference type="PROSITE" id="PS51387">
    <property type="entry name" value="FAD_PCMH"/>
    <property type="match status" value="1"/>
</dbReference>
<dbReference type="Pfam" id="PF01565">
    <property type="entry name" value="FAD_binding_4"/>
    <property type="match status" value="1"/>
</dbReference>